<dbReference type="EC" id="1.1.1.27" evidence="3 7"/>
<feature type="binding site" evidence="7">
    <location>
        <position position="66"/>
    </location>
    <ligand>
        <name>NAD(+)</name>
        <dbReference type="ChEBI" id="CHEBI:57540"/>
    </ligand>
</feature>
<organism evidence="13 14">
    <name type="scientific">Caproiciproducens galactitolivorans</name>
    <dbReference type="NCBI Taxonomy" id="642589"/>
    <lineage>
        <taxon>Bacteria</taxon>
        <taxon>Bacillati</taxon>
        <taxon>Bacillota</taxon>
        <taxon>Clostridia</taxon>
        <taxon>Eubacteriales</taxon>
        <taxon>Acutalibacteraceae</taxon>
        <taxon>Caproiciproducens</taxon>
    </lineage>
</organism>
<dbReference type="Pfam" id="PF02866">
    <property type="entry name" value="Ldh_1_C"/>
    <property type="match status" value="1"/>
</dbReference>
<evidence type="ECO:0000256" key="6">
    <source>
        <dbReference type="ARBA" id="ARBA00049258"/>
    </source>
</evidence>
<comment type="similarity">
    <text evidence="2 7">Belongs to the LDH/MDH superfamily. LDH family.</text>
</comment>
<evidence type="ECO:0000256" key="1">
    <source>
        <dbReference type="ARBA" id="ARBA00004843"/>
    </source>
</evidence>
<keyword evidence="14" id="KW-1185">Reference proteome</keyword>
<feature type="binding site" evidence="9">
    <location>
        <position position="121"/>
    </location>
    <ligand>
        <name>substrate</name>
    </ligand>
</feature>
<dbReference type="Gene3D" id="3.90.110.10">
    <property type="entry name" value="Lactate dehydrogenase/glycoside hydrolase, family 4, C-terminal"/>
    <property type="match status" value="1"/>
</dbReference>
<dbReference type="GO" id="GO:0005737">
    <property type="term" value="C:cytoplasm"/>
    <property type="evidence" value="ECO:0007669"/>
    <property type="project" value="UniProtKB-SubCell"/>
</dbReference>
<comment type="subcellular location">
    <subcellularLocation>
        <location evidence="7">Cytoplasm</location>
    </subcellularLocation>
</comment>
<feature type="binding site" evidence="7">
    <location>
        <position position="169"/>
    </location>
    <ligand>
        <name>beta-D-fructose 1,6-bisphosphate</name>
        <dbReference type="ChEBI" id="CHEBI:32966"/>
        <note>allosteric activator</note>
    </ligand>
</feature>
<feature type="binding site" evidence="7">
    <location>
        <position position="41"/>
    </location>
    <ligand>
        <name>NAD(+)</name>
        <dbReference type="ChEBI" id="CHEBI:57540"/>
    </ligand>
</feature>
<name>A0A4Z0YIG4_9FIRM</name>
<feature type="binding site" evidence="9">
    <location>
        <position position="152"/>
    </location>
    <ligand>
        <name>substrate</name>
    </ligand>
</feature>
<dbReference type="OrthoDB" id="9802969at2"/>
<keyword evidence="7" id="KW-0021">Allosteric enzyme</keyword>
<comment type="caution">
    <text evidence="7">Lacks conserved residue(s) required for the propagation of feature annotation.</text>
</comment>
<accession>A0A4Z0YIG4</accession>
<comment type="function">
    <text evidence="7">Catalyzes the conversion of lactate to pyruvate.</text>
</comment>
<feature type="binding site" evidence="7">
    <location>
        <begin position="121"/>
        <end position="124"/>
    </location>
    <ligand>
        <name>substrate</name>
    </ligand>
</feature>
<dbReference type="PRINTS" id="PR00086">
    <property type="entry name" value="LLDHDRGNASE"/>
</dbReference>
<keyword evidence="7" id="KW-0963">Cytoplasm</keyword>
<dbReference type="UniPathway" id="UPA00554">
    <property type="reaction ID" value="UER00611"/>
</dbReference>
<dbReference type="HAMAP" id="MF_00488">
    <property type="entry name" value="Lactate_dehydrog"/>
    <property type="match status" value="1"/>
</dbReference>
<feature type="binding site" evidence="10">
    <location>
        <begin position="11"/>
        <end position="16"/>
    </location>
    <ligand>
        <name>NAD(+)</name>
        <dbReference type="ChEBI" id="CHEBI:57540"/>
    </ligand>
</feature>
<dbReference type="NCBIfam" id="NF000824">
    <property type="entry name" value="PRK00066.1"/>
    <property type="match status" value="1"/>
</dbReference>
<feature type="domain" description="Lactate/malate dehydrogenase C-terminal" evidence="12">
    <location>
        <begin position="146"/>
        <end position="313"/>
    </location>
</feature>
<dbReference type="GO" id="GO:0006089">
    <property type="term" value="P:lactate metabolic process"/>
    <property type="evidence" value="ECO:0007669"/>
    <property type="project" value="TreeGrafter"/>
</dbReference>
<feature type="binding site" evidence="7">
    <location>
        <position position="234"/>
    </location>
    <ligand>
        <name>substrate</name>
    </ligand>
</feature>
<evidence type="ECO:0000256" key="10">
    <source>
        <dbReference type="PIRSR" id="PIRSR000102-3"/>
    </source>
</evidence>
<comment type="catalytic activity">
    <reaction evidence="6 7">
        <text>(S)-lactate + NAD(+) = pyruvate + NADH + H(+)</text>
        <dbReference type="Rhea" id="RHEA:23444"/>
        <dbReference type="ChEBI" id="CHEBI:15361"/>
        <dbReference type="ChEBI" id="CHEBI:15378"/>
        <dbReference type="ChEBI" id="CHEBI:16651"/>
        <dbReference type="ChEBI" id="CHEBI:57540"/>
        <dbReference type="ChEBI" id="CHEBI:57945"/>
        <dbReference type="EC" id="1.1.1.27"/>
    </reaction>
</comment>
<feature type="binding site" evidence="7 9">
    <location>
        <position position="89"/>
    </location>
    <ligand>
        <name>substrate</name>
    </ligand>
</feature>
<comment type="caution">
    <text evidence="13">The sequence shown here is derived from an EMBL/GenBank/DDBJ whole genome shotgun (WGS) entry which is preliminary data.</text>
</comment>
<evidence type="ECO:0000256" key="3">
    <source>
        <dbReference type="ARBA" id="ARBA00012967"/>
    </source>
</evidence>
<dbReference type="InterPro" id="IPR036291">
    <property type="entry name" value="NAD(P)-bd_dom_sf"/>
</dbReference>
<dbReference type="SUPFAM" id="SSF51735">
    <property type="entry name" value="NAD(P)-binding Rossmann-fold domains"/>
    <property type="match status" value="1"/>
</dbReference>
<feature type="binding site" evidence="7">
    <location>
        <position position="102"/>
    </location>
    <ligand>
        <name>NAD(+)</name>
        <dbReference type="ChEBI" id="CHEBI:57540"/>
    </ligand>
</feature>
<feature type="domain" description="Lactate/malate dehydrogenase N-terminal" evidence="11">
    <location>
        <begin position="5"/>
        <end position="143"/>
    </location>
</feature>
<keyword evidence="5 7" id="KW-0520">NAD</keyword>
<evidence type="ECO:0000256" key="8">
    <source>
        <dbReference type="PIRSR" id="PIRSR000102-1"/>
    </source>
</evidence>
<dbReference type="EMBL" id="SRMQ01000004">
    <property type="protein sequence ID" value="TGJ76652.1"/>
    <property type="molecule type" value="Genomic_DNA"/>
</dbReference>
<dbReference type="PANTHER" id="PTHR43128">
    <property type="entry name" value="L-2-HYDROXYCARBOXYLATE DEHYDROGENASE (NAD(P)(+))"/>
    <property type="match status" value="1"/>
</dbReference>
<evidence type="ECO:0000313" key="14">
    <source>
        <dbReference type="Proteomes" id="UP000297714"/>
    </source>
</evidence>
<dbReference type="InterPro" id="IPR001557">
    <property type="entry name" value="L-lactate/malate_DH"/>
</dbReference>
<dbReference type="GO" id="GO:0004459">
    <property type="term" value="F:L-lactate dehydrogenase (NAD+) activity"/>
    <property type="evidence" value="ECO:0007669"/>
    <property type="project" value="UniProtKB-UniRule"/>
</dbReference>
<evidence type="ECO:0000256" key="5">
    <source>
        <dbReference type="ARBA" id="ARBA00023027"/>
    </source>
</evidence>
<dbReference type="InterPro" id="IPR022383">
    <property type="entry name" value="Lactate/malate_DH_C"/>
</dbReference>
<dbReference type="Pfam" id="PF00056">
    <property type="entry name" value="Ldh_1_N"/>
    <property type="match status" value="1"/>
</dbReference>
<dbReference type="Gene3D" id="3.40.50.720">
    <property type="entry name" value="NAD(P)-binding Rossmann-like Domain"/>
    <property type="match status" value="1"/>
</dbReference>
<feature type="binding site" evidence="9">
    <location>
        <position position="83"/>
    </location>
    <ligand>
        <name>substrate</name>
    </ligand>
</feature>
<evidence type="ECO:0000256" key="2">
    <source>
        <dbReference type="ARBA" id="ARBA00006054"/>
    </source>
</evidence>
<evidence type="ECO:0000313" key="13">
    <source>
        <dbReference type="EMBL" id="TGJ76652.1"/>
    </source>
</evidence>
<dbReference type="SUPFAM" id="SSF56327">
    <property type="entry name" value="LDH C-terminal domain-like"/>
    <property type="match status" value="1"/>
</dbReference>
<feature type="binding site" evidence="7">
    <location>
        <position position="15"/>
    </location>
    <ligand>
        <name>NAD(+)</name>
        <dbReference type="ChEBI" id="CHEBI:57540"/>
    </ligand>
</feature>
<comment type="subunit">
    <text evidence="7">Homotetramer.</text>
</comment>
<dbReference type="PANTHER" id="PTHR43128:SF16">
    <property type="entry name" value="L-LACTATE DEHYDROGENASE"/>
    <property type="match status" value="1"/>
</dbReference>
<protein>
    <recommendedName>
        <fullName evidence="3 7">L-lactate dehydrogenase</fullName>
        <shortName evidence="7">L-LDH</shortName>
        <ecNumber evidence="3 7">1.1.1.27</ecNumber>
    </recommendedName>
</protein>
<sequence length="317" mass="33685">MKKGTKISILGAGNVGATIAYTLTVSGVASEIVLVDINQNKAKGEAMDIIQGTALCPPVNIYAGDYCDIKNSDIVIVTLGSARKPGQTRIDLAQGNVNIIKSVMPDAVRYAPDAIYVVVSNPVDIITYTIMKVTGLPESHVIGSGTLLDSARLREIIASKIEISPKNVHADVFGEHGDSSMVPWSLASIGGMPLNHYLNAMKAKNPDFPGLDLDQIVEDVHTSGGQVIKLKGATFYAIALSARHICTCILRNTNTVVTCSGMLHGAYGINDVCLSLPYIINARGAAPMEVPDLTAEEQEKFVHSANVLKETISSLNI</sequence>
<evidence type="ECO:0000259" key="11">
    <source>
        <dbReference type="Pfam" id="PF00056"/>
    </source>
</evidence>
<keyword evidence="4 7" id="KW-0560">Oxidoreductase</keyword>
<evidence type="ECO:0000256" key="4">
    <source>
        <dbReference type="ARBA" id="ARBA00023002"/>
    </source>
</evidence>
<evidence type="ECO:0000256" key="7">
    <source>
        <dbReference type="HAMAP-Rule" id="MF_00488"/>
    </source>
</evidence>
<feature type="binding site" evidence="7">
    <location>
        <position position="144"/>
    </location>
    <ligand>
        <name>NAD(+)</name>
        <dbReference type="ChEBI" id="CHEBI:57540"/>
    </ligand>
</feature>
<dbReference type="NCBIfam" id="TIGR01771">
    <property type="entry name" value="L-LDH-NAD"/>
    <property type="match status" value="1"/>
</dbReference>
<dbReference type="InterPro" id="IPR001236">
    <property type="entry name" value="Lactate/malate_DH_N"/>
</dbReference>
<dbReference type="Proteomes" id="UP000297714">
    <property type="component" value="Unassembled WGS sequence"/>
</dbReference>
<dbReference type="InterPro" id="IPR015955">
    <property type="entry name" value="Lactate_DH/Glyco_Ohase_4_C"/>
</dbReference>
<reference evidence="13 14" key="1">
    <citation type="submission" date="2019-04" db="EMBL/GenBank/DDBJ databases">
        <authorList>
            <person name="Poehlein A."/>
            <person name="Bengelsdorf F.R."/>
            <person name="Duerre P."/>
            <person name="Daniel R."/>
        </authorList>
    </citation>
    <scope>NUCLEOTIDE SEQUENCE [LARGE SCALE GENOMIC DNA]</scope>
    <source>
        <strain evidence="13 14">BS-1</strain>
    </source>
</reference>
<dbReference type="FunFam" id="3.40.50.720:FF:000018">
    <property type="entry name" value="Malate dehydrogenase"/>
    <property type="match status" value="1"/>
</dbReference>
<dbReference type="InterPro" id="IPR011304">
    <property type="entry name" value="L-lactate_DH"/>
</dbReference>
<dbReference type="GO" id="GO:0006096">
    <property type="term" value="P:glycolytic process"/>
    <property type="evidence" value="ECO:0007669"/>
    <property type="project" value="UniProtKB-UniRule"/>
</dbReference>
<feature type="binding site" evidence="7">
    <location>
        <position position="154"/>
    </location>
    <ligand>
        <name>beta-D-fructose 1,6-bisphosphate</name>
        <dbReference type="ChEBI" id="CHEBI:32966"/>
        <note>allosteric activator</note>
    </ligand>
</feature>
<dbReference type="RefSeq" id="WP_135658860.1">
    <property type="nucleotide sequence ID" value="NZ_JAJUFJ010000011.1"/>
</dbReference>
<dbReference type="NCBIfam" id="NF004863">
    <property type="entry name" value="PRK06223.1"/>
    <property type="match status" value="1"/>
</dbReference>
<feature type="active site" description="Proton acceptor" evidence="7 8">
    <location>
        <position position="176"/>
    </location>
</feature>
<evidence type="ECO:0000259" key="12">
    <source>
        <dbReference type="Pfam" id="PF02866"/>
    </source>
</evidence>
<evidence type="ECO:0000256" key="9">
    <source>
        <dbReference type="PIRSR" id="PIRSR000102-2"/>
    </source>
</evidence>
<dbReference type="AlphaFoldDB" id="A0A4Z0YIG4"/>
<proteinExistence type="inferred from homology"/>
<feature type="binding site" evidence="7">
    <location>
        <begin position="149"/>
        <end position="152"/>
    </location>
    <ligand>
        <name>substrate</name>
    </ligand>
</feature>
<comment type="pathway">
    <text evidence="1 7">Fermentation; pyruvate fermentation to lactate; (S)-lactate from pyruvate: step 1/1.</text>
</comment>
<gene>
    <name evidence="13" type="primary">ldh_2</name>
    <name evidence="7" type="synonym">ldh</name>
    <name evidence="13" type="ORF">CAGA_11940</name>
</gene>
<feature type="binding site" evidence="7 10">
    <location>
        <begin position="119"/>
        <end position="121"/>
    </location>
    <ligand>
        <name>NAD(+)</name>
        <dbReference type="ChEBI" id="CHEBI:57540"/>
    </ligand>
</feature>
<comment type="activity regulation">
    <text evidence="7">Allosterically activated by fructose 1,6-bisphosphate (FBP).</text>
</comment>
<dbReference type="PIRSF" id="PIRSF000102">
    <property type="entry name" value="Lac_mal_DH"/>
    <property type="match status" value="1"/>
</dbReference>
<feature type="binding site" evidence="10">
    <location>
        <position position="96"/>
    </location>
    <ligand>
        <name>NAD(+)</name>
        <dbReference type="ChEBI" id="CHEBI:57540"/>
    </ligand>
</feature>
<feature type="binding site" evidence="7 10">
    <location>
        <position position="36"/>
    </location>
    <ligand>
        <name>NAD(+)</name>
        <dbReference type="ChEBI" id="CHEBI:57540"/>
    </ligand>
</feature>